<evidence type="ECO:0000259" key="1">
    <source>
        <dbReference type="Pfam" id="PF10551"/>
    </source>
</evidence>
<feature type="domain" description="MULE transposase" evidence="1">
    <location>
        <begin position="43"/>
        <end position="124"/>
    </location>
</feature>
<dbReference type="InterPro" id="IPR018289">
    <property type="entry name" value="MULE_transposase_dom"/>
</dbReference>
<dbReference type="Proteomes" id="UP000499080">
    <property type="component" value="Unassembled WGS sequence"/>
</dbReference>
<dbReference type="PANTHER" id="PTHR35385:SF2">
    <property type="entry name" value="PROTEIN B, PUTATIVE-RELATED"/>
    <property type="match status" value="1"/>
</dbReference>
<comment type="caution">
    <text evidence="2">The sequence shown here is derived from an EMBL/GenBank/DDBJ whole genome shotgun (WGS) entry which is preliminary data.</text>
</comment>
<organism evidence="2 3">
    <name type="scientific">Araneus ventricosus</name>
    <name type="common">Orbweaver spider</name>
    <name type="synonym">Epeira ventricosa</name>
    <dbReference type="NCBI Taxonomy" id="182803"/>
    <lineage>
        <taxon>Eukaryota</taxon>
        <taxon>Metazoa</taxon>
        <taxon>Ecdysozoa</taxon>
        <taxon>Arthropoda</taxon>
        <taxon>Chelicerata</taxon>
        <taxon>Arachnida</taxon>
        <taxon>Araneae</taxon>
        <taxon>Araneomorphae</taxon>
        <taxon>Entelegynae</taxon>
        <taxon>Araneoidea</taxon>
        <taxon>Araneidae</taxon>
        <taxon>Araneus</taxon>
    </lineage>
</organism>
<keyword evidence="3" id="KW-1185">Reference proteome</keyword>
<evidence type="ECO:0000313" key="2">
    <source>
        <dbReference type="EMBL" id="GBN17198.1"/>
    </source>
</evidence>
<dbReference type="EMBL" id="BGPR01006236">
    <property type="protein sequence ID" value="GBN17198.1"/>
    <property type="molecule type" value="Genomic_DNA"/>
</dbReference>
<sequence>MNEDPFAVLVLTPLMMRAHRIQECEDIVFVDSTSSCDAENHCITLMLIPCAAGSIPIAIIITKGETENSYTVGFNLLKETLKTSFNGKGHPSIFLTDKSSAEINALKNVWPQSTNLLCIFHVAQAVWRWLWEAKNSIPKDHRQVLMHIFQKIMYASSIQLAEESFLNAIGYVGTFLPTYENWNQYLQT</sequence>
<dbReference type="PANTHER" id="PTHR35385">
    <property type="entry name" value="PROTEIN B, PUTATIVE-RELATED-RELATED"/>
    <property type="match status" value="1"/>
</dbReference>
<accession>A0A4Y2LR31</accession>
<dbReference type="OrthoDB" id="1902038at2759"/>
<dbReference type="AlphaFoldDB" id="A0A4Y2LR31"/>
<evidence type="ECO:0000313" key="3">
    <source>
        <dbReference type="Proteomes" id="UP000499080"/>
    </source>
</evidence>
<reference evidence="2 3" key="1">
    <citation type="journal article" date="2019" name="Sci. Rep.">
        <title>Orb-weaving spider Araneus ventricosus genome elucidates the spidroin gene catalogue.</title>
        <authorList>
            <person name="Kono N."/>
            <person name="Nakamura H."/>
            <person name="Ohtoshi R."/>
            <person name="Moran D.A.P."/>
            <person name="Shinohara A."/>
            <person name="Yoshida Y."/>
            <person name="Fujiwara M."/>
            <person name="Mori M."/>
            <person name="Tomita M."/>
            <person name="Arakawa K."/>
        </authorList>
    </citation>
    <scope>NUCLEOTIDE SEQUENCE [LARGE SCALE GENOMIC DNA]</scope>
</reference>
<protein>
    <recommendedName>
        <fullName evidence="1">MULE transposase domain-containing protein</fullName>
    </recommendedName>
</protein>
<proteinExistence type="predicted"/>
<gene>
    <name evidence="2" type="ORF">AVEN_87582_1</name>
</gene>
<name>A0A4Y2LR31_ARAVE</name>
<dbReference type="Pfam" id="PF10551">
    <property type="entry name" value="MULE"/>
    <property type="match status" value="1"/>
</dbReference>